<dbReference type="EMBL" id="JAUEDM010000002">
    <property type="protein sequence ID" value="KAK3325752.1"/>
    <property type="molecule type" value="Genomic_DNA"/>
</dbReference>
<protein>
    <recommendedName>
        <fullName evidence="7">Microsomal glutathione S-transferase 3</fullName>
    </recommendedName>
</protein>
<evidence type="ECO:0008006" key="7">
    <source>
        <dbReference type="Google" id="ProtNLM"/>
    </source>
</evidence>
<dbReference type="GO" id="GO:0004602">
    <property type="term" value="F:glutathione peroxidase activity"/>
    <property type="evidence" value="ECO:0007669"/>
    <property type="project" value="TreeGrafter"/>
</dbReference>
<name>A0AAE0IJ74_9PEZI</name>
<organism evidence="5 6">
    <name type="scientific">Apodospora peruviana</name>
    <dbReference type="NCBI Taxonomy" id="516989"/>
    <lineage>
        <taxon>Eukaryota</taxon>
        <taxon>Fungi</taxon>
        <taxon>Dikarya</taxon>
        <taxon>Ascomycota</taxon>
        <taxon>Pezizomycotina</taxon>
        <taxon>Sordariomycetes</taxon>
        <taxon>Sordariomycetidae</taxon>
        <taxon>Sordariales</taxon>
        <taxon>Lasiosphaeriaceae</taxon>
        <taxon>Apodospora</taxon>
    </lineage>
</organism>
<dbReference type="Pfam" id="PF01124">
    <property type="entry name" value="MAPEG"/>
    <property type="match status" value="1"/>
</dbReference>
<evidence type="ECO:0000256" key="3">
    <source>
        <dbReference type="ARBA" id="ARBA00022989"/>
    </source>
</evidence>
<keyword evidence="6" id="KW-1185">Reference proteome</keyword>
<dbReference type="Gene3D" id="1.20.120.550">
    <property type="entry name" value="Membrane associated eicosanoid/glutathione metabolism-like domain"/>
    <property type="match status" value="1"/>
</dbReference>
<accession>A0AAE0IJ74</accession>
<reference evidence="5" key="2">
    <citation type="submission" date="2023-06" db="EMBL/GenBank/DDBJ databases">
        <authorList>
            <consortium name="Lawrence Berkeley National Laboratory"/>
            <person name="Haridas S."/>
            <person name="Hensen N."/>
            <person name="Bonometti L."/>
            <person name="Westerberg I."/>
            <person name="Brannstrom I.O."/>
            <person name="Guillou S."/>
            <person name="Cros-Aarteil S."/>
            <person name="Calhoun S."/>
            <person name="Kuo A."/>
            <person name="Mondo S."/>
            <person name="Pangilinan J."/>
            <person name="Riley R."/>
            <person name="Labutti K."/>
            <person name="Andreopoulos B."/>
            <person name="Lipzen A."/>
            <person name="Chen C."/>
            <person name="Yanf M."/>
            <person name="Daum C."/>
            <person name="Ng V."/>
            <person name="Clum A."/>
            <person name="Steindorff A."/>
            <person name="Ohm R."/>
            <person name="Martin F."/>
            <person name="Silar P."/>
            <person name="Natvig D."/>
            <person name="Lalanne C."/>
            <person name="Gautier V."/>
            <person name="Ament-Velasquez S.L."/>
            <person name="Kruys A."/>
            <person name="Hutchinson M.I."/>
            <person name="Powell A.J."/>
            <person name="Barry K."/>
            <person name="Miller A.N."/>
            <person name="Grigoriev I.V."/>
            <person name="Debuchy R."/>
            <person name="Gladieux P."/>
            <person name="Thoren M.H."/>
            <person name="Johannesson H."/>
        </authorList>
    </citation>
    <scope>NUCLEOTIDE SEQUENCE</scope>
    <source>
        <strain evidence="5">CBS 118394</strain>
    </source>
</reference>
<dbReference type="SUPFAM" id="SSF161084">
    <property type="entry name" value="MAPEG domain-like"/>
    <property type="match status" value="1"/>
</dbReference>
<evidence type="ECO:0000313" key="5">
    <source>
        <dbReference type="EMBL" id="KAK3325752.1"/>
    </source>
</evidence>
<dbReference type="AlphaFoldDB" id="A0AAE0IJ74"/>
<evidence type="ECO:0000256" key="1">
    <source>
        <dbReference type="ARBA" id="ARBA00004141"/>
    </source>
</evidence>
<dbReference type="InterPro" id="IPR001129">
    <property type="entry name" value="Membr-assoc_MAPEG"/>
</dbReference>
<evidence type="ECO:0000313" key="6">
    <source>
        <dbReference type="Proteomes" id="UP001283341"/>
    </source>
</evidence>
<dbReference type="GO" id="GO:0016020">
    <property type="term" value="C:membrane"/>
    <property type="evidence" value="ECO:0007669"/>
    <property type="project" value="UniProtKB-SubCell"/>
</dbReference>
<proteinExistence type="predicted"/>
<dbReference type="PANTHER" id="PTHR10250">
    <property type="entry name" value="MICROSOMAL GLUTATHIONE S-TRANSFERASE"/>
    <property type="match status" value="1"/>
</dbReference>
<comment type="subcellular location">
    <subcellularLocation>
        <location evidence="1">Membrane</location>
        <topology evidence="1">Multi-pass membrane protein</topology>
    </subcellularLocation>
</comment>
<keyword evidence="2" id="KW-0812">Transmembrane</keyword>
<reference evidence="5" key="1">
    <citation type="journal article" date="2023" name="Mol. Phylogenet. Evol.">
        <title>Genome-scale phylogeny and comparative genomics of the fungal order Sordariales.</title>
        <authorList>
            <person name="Hensen N."/>
            <person name="Bonometti L."/>
            <person name="Westerberg I."/>
            <person name="Brannstrom I.O."/>
            <person name="Guillou S."/>
            <person name="Cros-Aarteil S."/>
            <person name="Calhoun S."/>
            <person name="Haridas S."/>
            <person name="Kuo A."/>
            <person name="Mondo S."/>
            <person name="Pangilinan J."/>
            <person name="Riley R."/>
            <person name="LaButti K."/>
            <person name="Andreopoulos B."/>
            <person name="Lipzen A."/>
            <person name="Chen C."/>
            <person name="Yan M."/>
            <person name="Daum C."/>
            <person name="Ng V."/>
            <person name="Clum A."/>
            <person name="Steindorff A."/>
            <person name="Ohm R.A."/>
            <person name="Martin F."/>
            <person name="Silar P."/>
            <person name="Natvig D.O."/>
            <person name="Lalanne C."/>
            <person name="Gautier V."/>
            <person name="Ament-Velasquez S.L."/>
            <person name="Kruys A."/>
            <person name="Hutchinson M.I."/>
            <person name="Powell A.J."/>
            <person name="Barry K."/>
            <person name="Miller A.N."/>
            <person name="Grigoriev I.V."/>
            <person name="Debuchy R."/>
            <person name="Gladieux P."/>
            <person name="Hiltunen Thoren M."/>
            <person name="Johannesson H."/>
        </authorList>
    </citation>
    <scope>NUCLEOTIDE SEQUENCE</scope>
    <source>
        <strain evidence="5">CBS 118394</strain>
    </source>
</reference>
<sequence>MVIAVPNEFGYVLLAASATFFVNSYHSILTSKARKASGIKYPTAYASAEVAEKDPKAFQFNCAQRAHANFTENLTPFLGELFIAGLRYPQLAASLGGVWAVARVFYAAGYTGAKGPAGRFGASVVSSLIDFVLKGTAAYAAVKFVLEQ</sequence>
<dbReference type="GO" id="GO:0005635">
    <property type="term" value="C:nuclear envelope"/>
    <property type="evidence" value="ECO:0007669"/>
    <property type="project" value="TreeGrafter"/>
</dbReference>
<dbReference type="GO" id="GO:0005783">
    <property type="term" value="C:endoplasmic reticulum"/>
    <property type="evidence" value="ECO:0007669"/>
    <property type="project" value="TreeGrafter"/>
</dbReference>
<evidence type="ECO:0000256" key="2">
    <source>
        <dbReference type="ARBA" id="ARBA00022692"/>
    </source>
</evidence>
<gene>
    <name evidence="5" type="ORF">B0H66DRAFT_137092</name>
</gene>
<keyword evidence="3" id="KW-1133">Transmembrane helix</keyword>
<keyword evidence="4" id="KW-0472">Membrane</keyword>
<evidence type="ECO:0000256" key="4">
    <source>
        <dbReference type="ARBA" id="ARBA00023136"/>
    </source>
</evidence>
<dbReference type="GO" id="GO:0004364">
    <property type="term" value="F:glutathione transferase activity"/>
    <property type="evidence" value="ECO:0007669"/>
    <property type="project" value="TreeGrafter"/>
</dbReference>
<dbReference type="PANTHER" id="PTHR10250:SF26">
    <property type="entry name" value="GLUTATHIONE S-TRANSFERASE 3, MITOCHONDRIAL"/>
    <property type="match status" value="1"/>
</dbReference>
<comment type="caution">
    <text evidence="5">The sequence shown here is derived from an EMBL/GenBank/DDBJ whole genome shotgun (WGS) entry which is preliminary data.</text>
</comment>
<dbReference type="InterPro" id="IPR050997">
    <property type="entry name" value="MAPEG"/>
</dbReference>
<dbReference type="InterPro" id="IPR023352">
    <property type="entry name" value="MAPEG-like_dom_sf"/>
</dbReference>
<dbReference type="Proteomes" id="UP001283341">
    <property type="component" value="Unassembled WGS sequence"/>
</dbReference>